<dbReference type="AlphaFoldDB" id="A0A5N5D5B0"/>
<dbReference type="EMBL" id="VCHE01000067">
    <property type="protein sequence ID" value="KAB2572968.1"/>
    <property type="molecule type" value="Genomic_DNA"/>
</dbReference>
<dbReference type="Proteomes" id="UP000325902">
    <property type="component" value="Unassembled WGS sequence"/>
</dbReference>
<reference evidence="3 4" key="1">
    <citation type="journal article" date="2019" name="Sci. Rep.">
        <title>A multi-omics analysis of the grapevine pathogen Lasiodiplodia theobromae reveals that temperature affects the expression of virulence- and pathogenicity-related genes.</title>
        <authorList>
            <person name="Felix C."/>
            <person name="Meneses R."/>
            <person name="Goncalves M.F.M."/>
            <person name="Tilleman L."/>
            <person name="Duarte A.S."/>
            <person name="Jorrin-Novo J.V."/>
            <person name="Van de Peer Y."/>
            <person name="Deforce D."/>
            <person name="Van Nieuwerburgh F."/>
            <person name="Esteves A.C."/>
            <person name="Alves A."/>
        </authorList>
    </citation>
    <scope>NUCLEOTIDE SEQUENCE [LARGE SCALE GENOMIC DNA]</scope>
    <source>
        <strain evidence="3 4">LA-SOL3</strain>
    </source>
</reference>
<feature type="compositionally biased region" description="Basic residues" evidence="1">
    <location>
        <begin position="152"/>
        <end position="167"/>
    </location>
</feature>
<proteinExistence type="predicted"/>
<name>A0A5N5D5B0_9PEZI</name>
<feature type="signal peptide" evidence="2">
    <location>
        <begin position="1"/>
        <end position="25"/>
    </location>
</feature>
<evidence type="ECO:0000313" key="3">
    <source>
        <dbReference type="EMBL" id="KAB2572968.1"/>
    </source>
</evidence>
<organism evidence="3 4">
    <name type="scientific">Lasiodiplodia theobromae</name>
    <dbReference type="NCBI Taxonomy" id="45133"/>
    <lineage>
        <taxon>Eukaryota</taxon>
        <taxon>Fungi</taxon>
        <taxon>Dikarya</taxon>
        <taxon>Ascomycota</taxon>
        <taxon>Pezizomycotina</taxon>
        <taxon>Dothideomycetes</taxon>
        <taxon>Dothideomycetes incertae sedis</taxon>
        <taxon>Botryosphaeriales</taxon>
        <taxon>Botryosphaeriaceae</taxon>
        <taxon>Lasiodiplodia</taxon>
    </lineage>
</organism>
<feature type="chain" id="PRO_5024866499" evidence="2">
    <location>
        <begin position="26"/>
        <end position="337"/>
    </location>
</feature>
<keyword evidence="2" id="KW-0732">Signal</keyword>
<evidence type="ECO:0000313" key="4">
    <source>
        <dbReference type="Proteomes" id="UP000325902"/>
    </source>
</evidence>
<comment type="caution">
    <text evidence="3">The sequence shown here is derived from an EMBL/GenBank/DDBJ whole genome shotgun (WGS) entry which is preliminary data.</text>
</comment>
<evidence type="ECO:0000256" key="1">
    <source>
        <dbReference type="SAM" id="MobiDB-lite"/>
    </source>
</evidence>
<keyword evidence="4" id="KW-1185">Reference proteome</keyword>
<feature type="region of interest" description="Disordered" evidence="1">
    <location>
        <begin position="144"/>
        <end position="204"/>
    </location>
</feature>
<protein>
    <submittedName>
        <fullName evidence="3">Uncharacterized protein</fullName>
    </submittedName>
</protein>
<evidence type="ECO:0000256" key="2">
    <source>
        <dbReference type="SAM" id="SignalP"/>
    </source>
</evidence>
<gene>
    <name evidence="3" type="ORF">DBV05_g8346</name>
</gene>
<sequence length="337" mass="36704">MLFGAIGIRAVAFAALLTAAPVALADEPNLLPVVDPGYELYRAVQYNKAGDDYTFSNIRRMNNGTLCPPCPPCPQARTTWFGGNLAGLLKHSSNNSNNIPTKSIISTRGIIFITPIYCLAAFGFLLAENSTANAGGLHNQHLAPALETIAHPPRRRRRRRRRRRQRPNHTADHRIIHQPLLPRPRRLPHLPRPPDDEPARPALGGGFVPPKLETEEEQFVGVGYLKAAFGSDGEEEGKEKGGGGGNHTGLIDLIADEICPPVYNGSNALDAYIREQAALLLSREVLIDCNAYAALNDAFASAKDADDELSYAYLFDVPPASHGRDLPYTFYVPGQIG</sequence>
<accession>A0A5N5D5B0</accession>